<keyword evidence="2" id="KW-1185">Reference proteome</keyword>
<dbReference type="EMBL" id="JBHSGS010000015">
    <property type="protein sequence ID" value="MFC4718700.1"/>
    <property type="molecule type" value="Genomic_DNA"/>
</dbReference>
<keyword evidence="1" id="KW-0808">Transferase</keyword>
<evidence type="ECO:0000313" key="1">
    <source>
        <dbReference type="EMBL" id="MFC4718700.1"/>
    </source>
</evidence>
<dbReference type="GO" id="GO:0032259">
    <property type="term" value="P:methylation"/>
    <property type="evidence" value="ECO:0007669"/>
    <property type="project" value="UniProtKB-KW"/>
</dbReference>
<reference evidence="2" key="1">
    <citation type="journal article" date="2019" name="Int. J. Syst. Evol. Microbiol.">
        <title>The Global Catalogue of Microorganisms (GCM) 10K type strain sequencing project: providing services to taxonomists for standard genome sequencing and annotation.</title>
        <authorList>
            <consortium name="The Broad Institute Genomics Platform"/>
            <consortium name="The Broad Institute Genome Sequencing Center for Infectious Disease"/>
            <person name="Wu L."/>
            <person name="Ma J."/>
        </authorList>
    </citation>
    <scope>NUCLEOTIDE SEQUENCE [LARGE SCALE GENOMIC DNA]</scope>
    <source>
        <strain evidence="2">CGMCC 1.19032</strain>
    </source>
</reference>
<dbReference type="SUPFAM" id="SSF53335">
    <property type="entry name" value="S-adenosyl-L-methionine-dependent methyltransferases"/>
    <property type="match status" value="1"/>
</dbReference>
<organism evidence="1 2">
    <name type="scientific">Enterococcus lemanii</name>
    <dbReference type="NCBI Taxonomy" id="1159752"/>
    <lineage>
        <taxon>Bacteria</taxon>
        <taxon>Bacillati</taxon>
        <taxon>Bacillota</taxon>
        <taxon>Bacilli</taxon>
        <taxon>Lactobacillales</taxon>
        <taxon>Enterococcaceae</taxon>
        <taxon>Enterococcus</taxon>
    </lineage>
</organism>
<sequence>MLPTALHYSRQLLKEVLQTGDIAVDATMGNGHDTLLLAELVGTTGLVYAFDVQITAVENTKKRLYETPWEQSVQLIYDGHENLPYYIPLETPIKAAIFNLGYLPKSDKTVITLPETTKKALDELLLRLVPKGRIVIVAYYGHEGGERELQTVRQYCEALPQEKYNVLNYQFINQKNQPPILFCIEKKKPRN</sequence>
<keyword evidence="1" id="KW-0489">Methyltransferase</keyword>
<dbReference type="Proteomes" id="UP001595969">
    <property type="component" value="Unassembled WGS sequence"/>
</dbReference>
<protein>
    <submittedName>
        <fullName evidence="1">Class I SAM-dependent methyltransferase</fullName>
    </submittedName>
</protein>
<dbReference type="InterPro" id="IPR029063">
    <property type="entry name" value="SAM-dependent_MTases_sf"/>
</dbReference>
<evidence type="ECO:0000313" key="2">
    <source>
        <dbReference type="Proteomes" id="UP001595969"/>
    </source>
</evidence>
<gene>
    <name evidence="1" type="ORF">ACFO5I_02945</name>
</gene>
<proteinExistence type="predicted"/>
<dbReference type="RefSeq" id="WP_204653995.1">
    <property type="nucleotide sequence ID" value="NZ_JAFBFD010000017.1"/>
</dbReference>
<comment type="caution">
    <text evidence="1">The sequence shown here is derived from an EMBL/GenBank/DDBJ whole genome shotgun (WGS) entry which is preliminary data.</text>
</comment>
<name>A0ABV9MV61_9ENTE</name>
<dbReference type="GO" id="GO:0008168">
    <property type="term" value="F:methyltransferase activity"/>
    <property type="evidence" value="ECO:0007669"/>
    <property type="project" value="UniProtKB-KW"/>
</dbReference>
<dbReference type="Gene3D" id="3.40.50.150">
    <property type="entry name" value="Vaccinia Virus protein VP39"/>
    <property type="match status" value="1"/>
</dbReference>
<dbReference type="PANTHER" id="PTHR35276:SF1">
    <property type="entry name" value="TRNA (MNM(5)S(2)U34)-METHYLTRANSFERASE, CHLOROPLASTIC"/>
    <property type="match status" value="1"/>
</dbReference>
<dbReference type="InterPro" id="IPR010719">
    <property type="entry name" value="MnmM_MeTrfase"/>
</dbReference>
<dbReference type="PANTHER" id="PTHR35276">
    <property type="entry name" value="S-ADENOSYL-L-METHIONINE-DEPENDENT METHYLTRANSFERASES SUPERFAMILY PROTEIN"/>
    <property type="match status" value="1"/>
</dbReference>
<dbReference type="Pfam" id="PF06962">
    <property type="entry name" value="rRNA_methylase"/>
    <property type="match status" value="1"/>
</dbReference>
<accession>A0ABV9MV61</accession>